<organism evidence="2 3">
    <name type="scientific">Trichinella pseudospiralis</name>
    <name type="common">Parasitic roundworm</name>
    <dbReference type="NCBI Taxonomy" id="6337"/>
    <lineage>
        <taxon>Eukaryota</taxon>
        <taxon>Metazoa</taxon>
        <taxon>Ecdysozoa</taxon>
        <taxon>Nematoda</taxon>
        <taxon>Enoplea</taxon>
        <taxon>Dorylaimia</taxon>
        <taxon>Trichinellida</taxon>
        <taxon>Trichinellidae</taxon>
        <taxon>Trichinella</taxon>
    </lineage>
</organism>
<evidence type="ECO:0000256" key="1">
    <source>
        <dbReference type="SAM" id="MobiDB-lite"/>
    </source>
</evidence>
<protein>
    <submittedName>
        <fullName evidence="2">Uncharacterized protein</fullName>
    </submittedName>
</protein>
<comment type="caution">
    <text evidence="2">The sequence shown here is derived from an EMBL/GenBank/DDBJ whole genome shotgun (WGS) entry which is preliminary data.</text>
</comment>
<accession>A0A0V0XRE0</accession>
<dbReference type="AlphaFoldDB" id="A0A0V0XRE0"/>
<reference evidence="2 3" key="1">
    <citation type="submission" date="2015-01" db="EMBL/GenBank/DDBJ databases">
        <title>Evolution of Trichinella species and genotypes.</title>
        <authorList>
            <person name="Korhonen P.K."/>
            <person name="Edoardo P."/>
            <person name="Giuseppe L.R."/>
            <person name="Gasser R.B."/>
        </authorList>
    </citation>
    <scope>NUCLEOTIDE SEQUENCE [LARGE SCALE GENOMIC DNA]</scope>
    <source>
        <strain evidence="2">ISS141</strain>
    </source>
</reference>
<dbReference type="EMBL" id="JYDU01000163">
    <property type="protein sequence ID" value="KRX90517.1"/>
    <property type="molecule type" value="Genomic_DNA"/>
</dbReference>
<gene>
    <name evidence="2" type="ORF">T4E_11622</name>
</gene>
<dbReference type="Proteomes" id="UP000054815">
    <property type="component" value="Unassembled WGS sequence"/>
</dbReference>
<sequence>MFTRRNRNWHPCSTEDHTPTRRWPVSPRTRGNDIKRNEKLVDQSKEILRKIARFQRILY</sequence>
<evidence type="ECO:0000313" key="2">
    <source>
        <dbReference type="EMBL" id="KRX90517.1"/>
    </source>
</evidence>
<evidence type="ECO:0000313" key="3">
    <source>
        <dbReference type="Proteomes" id="UP000054815"/>
    </source>
</evidence>
<feature type="region of interest" description="Disordered" evidence="1">
    <location>
        <begin position="1"/>
        <end position="37"/>
    </location>
</feature>
<proteinExistence type="predicted"/>
<name>A0A0V0XRE0_TRIPS</name>